<protein>
    <submittedName>
        <fullName evidence="1">Uncharacterized protein</fullName>
    </submittedName>
</protein>
<name>M7BDV2_CHEMY</name>
<organism evidence="1 2">
    <name type="scientific">Chelonia mydas</name>
    <name type="common">Green sea-turtle</name>
    <name type="synonym">Chelonia agassizi</name>
    <dbReference type="NCBI Taxonomy" id="8469"/>
    <lineage>
        <taxon>Eukaryota</taxon>
        <taxon>Metazoa</taxon>
        <taxon>Chordata</taxon>
        <taxon>Craniata</taxon>
        <taxon>Vertebrata</taxon>
        <taxon>Euteleostomi</taxon>
        <taxon>Archelosauria</taxon>
        <taxon>Testudinata</taxon>
        <taxon>Testudines</taxon>
        <taxon>Cryptodira</taxon>
        <taxon>Durocryptodira</taxon>
        <taxon>Americhelydia</taxon>
        <taxon>Chelonioidea</taxon>
        <taxon>Cheloniidae</taxon>
        <taxon>Chelonia</taxon>
    </lineage>
</organism>
<dbReference type="Proteomes" id="UP000031443">
    <property type="component" value="Unassembled WGS sequence"/>
</dbReference>
<dbReference type="EMBL" id="KB526247">
    <property type="protein sequence ID" value="EMP36146.1"/>
    <property type="molecule type" value="Genomic_DNA"/>
</dbReference>
<gene>
    <name evidence="1" type="ORF">UY3_06668</name>
</gene>
<proteinExistence type="predicted"/>
<evidence type="ECO:0000313" key="1">
    <source>
        <dbReference type="EMBL" id="EMP36146.1"/>
    </source>
</evidence>
<sequence>MLLEIHFITLGIGSAGLDDPGREEVATYPLMMATLEMKQLDSGMITRWISRDPHYTPIAPMLRHVWHRHAALDLPASSMWCGGISTLQIELYDYSSLFWLPIMSEKYQTLNLILLIPTHFNCKLFVSAFSNSSTQDLTPGPALKTNTAATLKPQKEGSGQLWFGPVSTALASLFGVCIVLQPWPSYQLVSFQIKSSPSLRSFFPLFRIPSSSLSQPTSQQQQQPKFKGVCVTDTCYSSFNHVNTTYFHYTISSACIVGAASSIGDIDSSICLPSA</sequence>
<dbReference type="AlphaFoldDB" id="M7BDV2"/>
<accession>M7BDV2</accession>
<reference evidence="2" key="1">
    <citation type="journal article" date="2013" name="Nat. Genet.">
        <title>The draft genomes of soft-shell turtle and green sea turtle yield insights into the development and evolution of the turtle-specific body plan.</title>
        <authorList>
            <person name="Wang Z."/>
            <person name="Pascual-Anaya J."/>
            <person name="Zadissa A."/>
            <person name="Li W."/>
            <person name="Niimura Y."/>
            <person name="Huang Z."/>
            <person name="Li C."/>
            <person name="White S."/>
            <person name="Xiong Z."/>
            <person name="Fang D."/>
            <person name="Wang B."/>
            <person name="Ming Y."/>
            <person name="Chen Y."/>
            <person name="Zheng Y."/>
            <person name="Kuraku S."/>
            <person name="Pignatelli M."/>
            <person name="Herrero J."/>
            <person name="Beal K."/>
            <person name="Nozawa M."/>
            <person name="Li Q."/>
            <person name="Wang J."/>
            <person name="Zhang H."/>
            <person name="Yu L."/>
            <person name="Shigenobu S."/>
            <person name="Wang J."/>
            <person name="Liu J."/>
            <person name="Flicek P."/>
            <person name="Searle S."/>
            <person name="Wang J."/>
            <person name="Kuratani S."/>
            <person name="Yin Y."/>
            <person name="Aken B."/>
            <person name="Zhang G."/>
            <person name="Irie N."/>
        </authorList>
    </citation>
    <scope>NUCLEOTIDE SEQUENCE [LARGE SCALE GENOMIC DNA]</scope>
</reference>
<evidence type="ECO:0000313" key="2">
    <source>
        <dbReference type="Proteomes" id="UP000031443"/>
    </source>
</evidence>
<keyword evidence="2" id="KW-1185">Reference proteome</keyword>